<dbReference type="GO" id="GO:0046983">
    <property type="term" value="F:protein dimerization activity"/>
    <property type="evidence" value="ECO:0007669"/>
    <property type="project" value="InterPro"/>
</dbReference>
<feature type="region of interest" description="Disordered" evidence="1">
    <location>
        <begin position="170"/>
        <end position="196"/>
    </location>
</feature>
<evidence type="ECO:0008006" key="6">
    <source>
        <dbReference type="Google" id="ProtNLM"/>
    </source>
</evidence>
<dbReference type="InterPro" id="IPR007021">
    <property type="entry name" value="DUF659"/>
</dbReference>
<dbReference type="PANTHER" id="PTHR32166:SF105">
    <property type="entry name" value="HAT DIMERIZATION DOMAIN-CONTAINING PROTEIN"/>
    <property type="match status" value="1"/>
</dbReference>
<evidence type="ECO:0000259" key="2">
    <source>
        <dbReference type="Pfam" id="PF04937"/>
    </source>
</evidence>
<evidence type="ECO:0000256" key="1">
    <source>
        <dbReference type="SAM" id="MobiDB-lite"/>
    </source>
</evidence>
<accession>A0AAV8S8Y6</accession>
<feature type="domain" description="HAT C-terminal dimerisation" evidence="3">
    <location>
        <begin position="619"/>
        <end position="697"/>
    </location>
</feature>
<dbReference type="InterPro" id="IPR008906">
    <property type="entry name" value="HATC_C_dom"/>
</dbReference>
<comment type="caution">
    <text evidence="4">The sequence shown here is derived from an EMBL/GenBank/DDBJ whole genome shotgun (WGS) entry which is preliminary data.</text>
</comment>
<gene>
    <name evidence="4" type="ORF">K2173_003403</name>
</gene>
<dbReference type="Pfam" id="PF05699">
    <property type="entry name" value="Dimer_Tnp_hAT"/>
    <property type="match status" value="1"/>
</dbReference>
<dbReference type="InterPro" id="IPR012337">
    <property type="entry name" value="RNaseH-like_sf"/>
</dbReference>
<dbReference type="EMBL" id="JAIWQS010000012">
    <property type="protein sequence ID" value="KAJ8748505.1"/>
    <property type="molecule type" value="Genomic_DNA"/>
</dbReference>
<protein>
    <recommendedName>
        <fullName evidence="6">BED-type domain-containing protein</fullName>
    </recommendedName>
</protein>
<feature type="domain" description="DUF659" evidence="2">
    <location>
        <begin position="284"/>
        <end position="424"/>
    </location>
</feature>
<keyword evidence="5" id="KW-1185">Reference proteome</keyword>
<reference evidence="4 5" key="1">
    <citation type="submission" date="2021-09" db="EMBL/GenBank/DDBJ databases">
        <title>Genomic insights and catalytic innovation underlie evolution of tropane alkaloids biosynthesis.</title>
        <authorList>
            <person name="Wang Y.-J."/>
            <person name="Tian T."/>
            <person name="Huang J.-P."/>
            <person name="Huang S.-X."/>
        </authorList>
    </citation>
    <scope>NUCLEOTIDE SEQUENCE [LARGE SCALE GENOMIC DNA]</scope>
    <source>
        <strain evidence="4">KIB-2018</strain>
        <tissue evidence="4">Leaf</tissue>
    </source>
</reference>
<organism evidence="4 5">
    <name type="scientific">Erythroxylum novogranatense</name>
    <dbReference type="NCBI Taxonomy" id="1862640"/>
    <lineage>
        <taxon>Eukaryota</taxon>
        <taxon>Viridiplantae</taxon>
        <taxon>Streptophyta</taxon>
        <taxon>Embryophyta</taxon>
        <taxon>Tracheophyta</taxon>
        <taxon>Spermatophyta</taxon>
        <taxon>Magnoliopsida</taxon>
        <taxon>eudicotyledons</taxon>
        <taxon>Gunneridae</taxon>
        <taxon>Pentapetalae</taxon>
        <taxon>rosids</taxon>
        <taxon>fabids</taxon>
        <taxon>Malpighiales</taxon>
        <taxon>Erythroxylaceae</taxon>
        <taxon>Erythroxylum</taxon>
    </lineage>
</organism>
<proteinExistence type="predicted"/>
<dbReference type="PANTHER" id="PTHR32166">
    <property type="entry name" value="OSJNBA0013A04.12 PROTEIN"/>
    <property type="match status" value="1"/>
</dbReference>
<evidence type="ECO:0000259" key="3">
    <source>
        <dbReference type="Pfam" id="PF05699"/>
    </source>
</evidence>
<dbReference type="AlphaFoldDB" id="A0AAV8S8Y6"/>
<evidence type="ECO:0000313" key="5">
    <source>
        <dbReference type="Proteomes" id="UP001159364"/>
    </source>
</evidence>
<sequence>MVLLKMIEGRSKCNYCGKVVSGGIYRLKQHLARVSREVTYCNKAPEEAFLRMKRNLEGSRFIKKVKQANEGGLAYLSYHYEDEEEHGEYRGKGKQLMGDCNLEVKLTPLRLLEYVDPGWEHGCKYCEKVVIGGIHRFKQHLARIPGEVAPCRNSPQEVYLKIKENMKWHHTGGRQRQVETKEISSSCKESDDEDGEDELLSKDISFKRIVPDGNFELQLKRSRLDPILDDTSSSYMPSFCKSYLCNLQFFYHAGVPLEAANSPCMQHKMLDLVGQYGEVLVDPQKEIATIKNYLVEYKVSWATTGCSIIADNWMAIEGKTSINLSVSSPHGVYFVASVDASDLLEHFTSLFNLLDKLIEEMGEEHMVQVITRNTPCYKAAGKMLEERRRNLFWTPCATHCIDQILEEFMKIKCVGDCMVKGQKITKLIYSNIWLLNLMKQFTQGKELLRLSATCYSRSFATLQSLLDNRTSLKRMGKEVENIVSNATFWKKVHYTCKSVGPVMQVLGKVDSGENLSMACIYGDMYNAKLAIKSFLGDDAYKNGLFWSVLDNQWSSPIYHPLYLASYILNPSYRYHSDFVAHSEVVHGLHDCILRLEQDSVRRISAFRQISDYVSAKDDFGTELAISTRTELDPAAWWQQHGISCLELHRVAVRILSQTCSSFLCEHSWSIYDRIHSQRHHHLPRKRLDDLVFVHYNLRLRECQLKKMTTFSFILTLYNVNIDKKGYIVLENYLLK</sequence>
<name>A0AAV8S8Y6_9ROSI</name>
<evidence type="ECO:0000313" key="4">
    <source>
        <dbReference type="EMBL" id="KAJ8748505.1"/>
    </source>
</evidence>
<dbReference type="Pfam" id="PF04937">
    <property type="entry name" value="DUF659"/>
    <property type="match status" value="1"/>
</dbReference>
<dbReference type="Proteomes" id="UP001159364">
    <property type="component" value="Linkage Group LG12"/>
</dbReference>
<dbReference type="SUPFAM" id="SSF53098">
    <property type="entry name" value="Ribonuclease H-like"/>
    <property type="match status" value="1"/>
</dbReference>